<protein>
    <submittedName>
        <fullName evidence="3">DsbA family oxidoreductase</fullName>
    </submittedName>
</protein>
<dbReference type="Proteomes" id="UP000766336">
    <property type="component" value="Unassembled WGS sequence"/>
</dbReference>
<accession>A0ABS5QGZ2</accession>
<dbReference type="Gene3D" id="3.40.30.10">
    <property type="entry name" value="Glutaredoxin"/>
    <property type="match status" value="1"/>
</dbReference>
<reference evidence="3 4" key="1">
    <citation type="submission" date="2021-05" db="EMBL/GenBank/DDBJ databases">
        <title>Roseococcus sp. XZZS9, whole genome shotgun sequencing project.</title>
        <authorList>
            <person name="Zhao G."/>
            <person name="Shen L."/>
        </authorList>
    </citation>
    <scope>NUCLEOTIDE SEQUENCE [LARGE SCALE GENOMIC DNA]</scope>
    <source>
        <strain evidence="3 4">XZZS9</strain>
    </source>
</reference>
<dbReference type="InterPro" id="IPR036249">
    <property type="entry name" value="Thioredoxin-like_sf"/>
</dbReference>
<feature type="region of interest" description="Disordered" evidence="1">
    <location>
        <begin position="1"/>
        <end position="22"/>
    </location>
</feature>
<keyword evidence="4" id="KW-1185">Reference proteome</keyword>
<proteinExistence type="predicted"/>
<organism evidence="3 4">
    <name type="scientific">Roseococcus pinisoli</name>
    <dbReference type="NCBI Taxonomy" id="2835040"/>
    <lineage>
        <taxon>Bacteria</taxon>
        <taxon>Pseudomonadati</taxon>
        <taxon>Pseudomonadota</taxon>
        <taxon>Alphaproteobacteria</taxon>
        <taxon>Acetobacterales</taxon>
        <taxon>Roseomonadaceae</taxon>
        <taxon>Roseococcus</taxon>
    </lineage>
</organism>
<feature type="compositionally biased region" description="Basic and acidic residues" evidence="1">
    <location>
        <begin position="1"/>
        <end position="11"/>
    </location>
</feature>
<dbReference type="PANTHER" id="PTHR13887:SF41">
    <property type="entry name" value="THIOREDOXIN SUPERFAMILY PROTEIN"/>
    <property type="match status" value="1"/>
</dbReference>
<dbReference type="SUPFAM" id="SSF52833">
    <property type="entry name" value="Thioredoxin-like"/>
    <property type="match status" value="1"/>
</dbReference>
<evidence type="ECO:0000313" key="3">
    <source>
        <dbReference type="EMBL" id="MBS7812822.1"/>
    </source>
</evidence>
<evidence type="ECO:0000259" key="2">
    <source>
        <dbReference type="Pfam" id="PF01323"/>
    </source>
</evidence>
<dbReference type="EMBL" id="JAHCDA010000003">
    <property type="protein sequence ID" value="MBS7812822.1"/>
    <property type="molecule type" value="Genomic_DNA"/>
</dbReference>
<feature type="domain" description="DSBA-like thioredoxin" evidence="2">
    <location>
        <begin position="66"/>
        <end position="265"/>
    </location>
</feature>
<evidence type="ECO:0000256" key="1">
    <source>
        <dbReference type="SAM" id="MobiDB-lite"/>
    </source>
</evidence>
<dbReference type="InterPro" id="IPR001853">
    <property type="entry name" value="DSBA-like_thioredoxin_dom"/>
</dbReference>
<dbReference type="PANTHER" id="PTHR13887">
    <property type="entry name" value="GLUTATHIONE S-TRANSFERASE KAPPA"/>
    <property type="match status" value="1"/>
</dbReference>
<comment type="caution">
    <text evidence="3">The sequence shown here is derived from an EMBL/GenBank/DDBJ whole genome shotgun (WGS) entry which is preliminary data.</text>
</comment>
<sequence length="271" mass="30304">MIAQRRDDRKGFSTKKQPAARAAAATRATSRASCSLDSITDSLPGTSLRYNAHVNVLAPPRPRLPIEVVFDLVCPWCYLGIRRLMRVLAGRHDIQPELQWRPFLLNPEIAPGGIPRQDWLTRKFGGEDRARRLHGTITDLGRAEGINFRFDLVRRIPASLDGHRLLRWASRQDNVDLLVERIFSAYFCDGLDIGHHPTLAMLAGEQGFDADAALRFLAGPGEMEWVHLENLRAHRLGINGVPCFLVNGEHAIAGAQEPEVLERLIEVALAF</sequence>
<dbReference type="CDD" id="cd03024">
    <property type="entry name" value="DsbA_FrnE"/>
    <property type="match status" value="1"/>
</dbReference>
<dbReference type="Pfam" id="PF01323">
    <property type="entry name" value="DSBA"/>
    <property type="match status" value="1"/>
</dbReference>
<gene>
    <name evidence="3" type="ORF">KHU32_17870</name>
</gene>
<name>A0ABS5QGZ2_9PROT</name>
<evidence type="ECO:0000313" key="4">
    <source>
        <dbReference type="Proteomes" id="UP000766336"/>
    </source>
</evidence>